<dbReference type="PROSITE" id="PS01102">
    <property type="entry name" value="ZF_DKSA_1"/>
    <property type="match status" value="1"/>
</dbReference>
<evidence type="ECO:0000256" key="4">
    <source>
        <dbReference type="PROSITE-ProRule" id="PRU00510"/>
    </source>
</evidence>
<keyword evidence="8" id="KW-1185">Reference proteome</keyword>
<gene>
    <name evidence="7" type="ORF">Rifp1Sym_cv00010</name>
</gene>
<dbReference type="Pfam" id="PF01258">
    <property type="entry name" value="zf-dskA_traR"/>
    <property type="match status" value="1"/>
</dbReference>
<keyword evidence="1" id="KW-0479">Metal-binding</keyword>
<dbReference type="SUPFAM" id="SSF57716">
    <property type="entry name" value="Glucocorticoid receptor-like (DNA-binding domain)"/>
    <property type="match status" value="1"/>
</dbReference>
<dbReference type="AlphaFoldDB" id="G2DFN1"/>
<dbReference type="PANTHER" id="PTHR33823:SF4">
    <property type="entry name" value="GENERAL STRESS PROTEIN 16O"/>
    <property type="match status" value="1"/>
</dbReference>
<feature type="region of interest" description="Disordered" evidence="5">
    <location>
        <begin position="1"/>
        <end position="34"/>
    </location>
</feature>
<evidence type="ECO:0000313" key="8">
    <source>
        <dbReference type="Proteomes" id="UP000004491"/>
    </source>
</evidence>
<sequence length="165" mass="18989">MPNTNPTKSHQCNKTDLHPGKPLNDSSKQEEQAMPAKLTNRQIAEFHQQLRDRYYELREEVRQELLKSDNEQYIDLATRVHDIAEESVADFLVDLNLANIDRHINEIREIDASLIRLAQGNYGKCSDCGEAISEQRLKVNPTSCRCYNCQEIHDKKFVQPGHASL</sequence>
<dbReference type="PROSITE" id="PS51128">
    <property type="entry name" value="ZF_DKSA_2"/>
    <property type="match status" value="1"/>
</dbReference>
<dbReference type="SUPFAM" id="SSF109635">
    <property type="entry name" value="DnaK suppressor protein DksA, alpha-hairpin domain"/>
    <property type="match status" value="1"/>
</dbReference>
<reference evidence="7" key="1">
    <citation type="journal article" date="2011" name="ISME J.">
        <title>The endosymbionts of the deep-sea tubeworms Riftia pachyptila and Tevnia jerichonana share an identical physiology as revealed by proteogenomic analyses.</title>
        <authorList>
            <person name="Gardebrecht A."/>
            <person name="Markert S."/>
            <person name="Felbeck H."/>
            <person name="Thuermer A."/>
            <person name="Albrecht D."/>
            <person name="Wollherr A."/>
            <person name="Kabisch J."/>
            <person name="Lehmann R."/>
            <person name="Daniel R."/>
            <person name="Liesegang H."/>
            <person name="Hecker M."/>
            <person name="Sievert S.M."/>
            <person name="Schweder T."/>
        </authorList>
    </citation>
    <scope>NUCLEOTIDE SEQUENCE [LARGE SCALE GENOMIC DNA]</scope>
</reference>
<comment type="caution">
    <text evidence="7">The sequence shown here is derived from an EMBL/GenBank/DDBJ whole genome shotgun (WGS) entry which is preliminary data.</text>
</comment>
<dbReference type="GO" id="GO:0008270">
    <property type="term" value="F:zinc ion binding"/>
    <property type="evidence" value="ECO:0007669"/>
    <property type="project" value="UniProtKB-KW"/>
</dbReference>
<dbReference type="PANTHER" id="PTHR33823">
    <property type="entry name" value="RNA POLYMERASE-BINDING TRANSCRIPTION FACTOR DKSA-RELATED"/>
    <property type="match status" value="1"/>
</dbReference>
<keyword evidence="3" id="KW-0862">Zinc</keyword>
<dbReference type="InterPro" id="IPR020458">
    <property type="entry name" value="Znf_DskA_TraR_CS"/>
</dbReference>
<evidence type="ECO:0000313" key="7">
    <source>
        <dbReference type="EMBL" id="EGV50559.1"/>
    </source>
</evidence>
<dbReference type="InterPro" id="IPR037187">
    <property type="entry name" value="DnaK_N"/>
</dbReference>
<protein>
    <submittedName>
        <fullName evidence="7">DnaK suppressor protein</fullName>
    </submittedName>
</protein>
<evidence type="ECO:0000256" key="2">
    <source>
        <dbReference type="ARBA" id="ARBA00022771"/>
    </source>
</evidence>
<evidence type="ECO:0000259" key="6">
    <source>
        <dbReference type="Pfam" id="PF01258"/>
    </source>
</evidence>
<feature type="domain" description="Zinc finger DksA/TraR C4-type" evidence="6">
    <location>
        <begin position="120"/>
        <end position="154"/>
    </location>
</feature>
<evidence type="ECO:0000256" key="3">
    <source>
        <dbReference type="ARBA" id="ARBA00022833"/>
    </source>
</evidence>
<evidence type="ECO:0000256" key="1">
    <source>
        <dbReference type="ARBA" id="ARBA00022723"/>
    </source>
</evidence>
<dbReference type="InterPro" id="IPR000962">
    <property type="entry name" value="Znf_DskA_TraR"/>
</dbReference>
<proteinExistence type="predicted"/>
<keyword evidence="2" id="KW-0863">Zinc-finger</keyword>
<dbReference type="Proteomes" id="UP000004491">
    <property type="component" value="Unassembled WGS sequence"/>
</dbReference>
<feature type="zinc finger region" description="dksA C4-type" evidence="4">
    <location>
        <begin position="125"/>
        <end position="149"/>
    </location>
</feature>
<evidence type="ECO:0000256" key="5">
    <source>
        <dbReference type="SAM" id="MobiDB-lite"/>
    </source>
</evidence>
<dbReference type="EMBL" id="AFOC01000075">
    <property type="protein sequence ID" value="EGV50559.1"/>
    <property type="molecule type" value="Genomic_DNA"/>
</dbReference>
<dbReference type="Gene3D" id="1.20.120.910">
    <property type="entry name" value="DksA, coiled-coil domain"/>
    <property type="match status" value="1"/>
</dbReference>
<feature type="compositionally biased region" description="Polar residues" evidence="5">
    <location>
        <begin position="1"/>
        <end position="12"/>
    </location>
</feature>
<accession>G2DFN1</accession>
<name>G2DFN1_9GAMM</name>
<organism evidence="7 8">
    <name type="scientific">endosymbiont of Riftia pachyptila</name>
    <name type="common">vent Ph05</name>
    <dbReference type="NCBI Taxonomy" id="1048808"/>
    <lineage>
        <taxon>Bacteria</taxon>
        <taxon>Pseudomonadati</taxon>
        <taxon>Pseudomonadota</taxon>
        <taxon>Gammaproteobacteria</taxon>
        <taxon>sulfur-oxidizing symbionts</taxon>
    </lineage>
</organism>